<dbReference type="GO" id="GO:0004337">
    <property type="term" value="F:(2E,6E)-farnesyl diphosphate synthase activity"/>
    <property type="evidence" value="ECO:0007669"/>
    <property type="project" value="TreeGrafter"/>
</dbReference>
<proteinExistence type="predicted"/>
<name>A0AAV8XTM3_9CUCU</name>
<reference evidence="6" key="1">
    <citation type="journal article" date="2023" name="Insect Mol. Biol.">
        <title>Genome sequencing provides insights into the evolution of gene families encoding plant cell wall-degrading enzymes in longhorned beetles.</title>
        <authorList>
            <person name="Shin N.R."/>
            <person name="Okamura Y."/>
            <person name="Kirsch R."/>
            <person name="Pauchet Y."/>
        </authorList>
    </citation>
    <scope>NUCLEOTIDE SEQUENCE</scope>
    <source>
        <strain evidence="6">RBIC_L_NR</strain>
    </source>
</reference>
<evidence type="ECO:0000256" key="1">
    <source>
        <dbReference type="ARBA" id="ARBA00001946"/>
    </source>
</evidence>
<dbReference type="SUPFAM" id="SSF48576">
    <property type="entry name" value="Terpenoid synthases"/>
    <property type="match status" value="1"/>
</dbReference>
<dbReference type="InterPro" id="IPR000092">
    <property type="entry name" value="Polyprenyl_synt"/>
</dbReference>
<evidence type="ECO:0000313" key="7">
    <source>
        <dbReference type="Proteomes" id="UP001162156"/>
    </source>
</evidence>
<dbReference type="AlphaFoldDB" id="A0AAV8XTM3"/>
<evidence type="ECO:0000313" key="6">
    <source>
        <dbReference type="EMBL" id="KAJ8942351.1"/>
    </source>
</evidence>
<protein>
    <recommendedName>
        <fullName evidence="8">Farnesyl pyrophosphate synthase</fullName>
    </recommendedName>
</protein>
<evidence type="ECO:0008006" key="8">
    <source>
        <dbReference type="Google" id="ProtNLM"/>
    </source>
</evidence>
<dbReference type="PANTHER" id="PTHR11525">
    <property type="entry name" value="FARNESYL-PYROPHOSPHATE SYNTHETASE"/>
    <property type="match status" value="1"/>
</dbReference>
<dbReference type="EMBL" id="JANEYF010002779">
    <property type="protein sequence ID" value="KAJ8942351.1"/>
    <property type="molecule type" value="Genomic_DNA"/>
</dbReference>
<feature type="non-terminal residue" evidence="6">
    <location>
        <position position="1"/>
    </location>
</feature>
<evidence type="ECO:0000256" key="5">
    <source>
        <dbReference type="ARBA" id="ARBA00033740"/>
    </source>
</evidence>
<dbReference type="GO" id="GO:0046872">
    <property type="term" value="F:metal ion binding"/>
    <property type="evidence" value="ECO:0007669"/>
    <property type="project" value="UniProtKB-KW"/>
</dbReference>
<organism evidence="6 7">
    <name type="scientific">Rhamnusium bicolor</name>
    <dbReference type="NCBI Taxonomy" id="1586634"/>
    <lineage>
        <taxon>Eukaryota</taxon>
        <taxon>Metazoa</taxon>
        <taxon>Ecdysozoa</taxon>
        <taxon>Arthropoda</taxon>
        <taxon>Hexapoda</taxon>
        <taxon>Insecta</taxon>
        <taxon>Pterygota</taxon>
        <taxon>Neoptera</taxon>
        <taxon>Endopterygota</taxon>
        <taxon>Coleoptera</taxon>
        <taxon>Polyphaga</taxon>
        <taxon>Cucujiformia</taxon>
        <taxon>Chrysomeloidea</taxon>
        <taxon>Cerambycidae</taxon>
        <taxon>Lepturinae</taxon>
        <taxon>Rhagiini</taxon>
        <taxon>Rhamnusium</taxon>
    </lineage>
</organism>
<keyword evidence="7" id="KW-1185">Reference proteome</keyword>
<comment type="pathway">
    <text evidence="5">Pheromone biosynthesis.</text>
</comment>
<dbReference type="GO" id="GO:0045337">
    <property type="term" value="P:farnesyl diphosphate biosynthetic process"/>
    <property type="evidence" value="ECO:0007669"/>
    <property type="project" value="TreeGrafter"/>
</dbReference>
<sequence length="236" mass="27615">FATSYILLDDIMDNSETRRNAPCWFRVKGVGLTAINDALFLANSSYALLKKYFSSHPMYMPVMELFHDTSIKITYGQCIDNLRPTLEQLTIDRFNRLTMYKAGYYLPLVPVILGMYLSETYSNDMWDCFGDADTTGKIGTDIQRGKCTWLAAMAVQKASLVQRKLIEEHYGRPERESDEIIRNLYEDLDIPTEYMKFKEESYEKICSQIRKVTRENDAMRTLLFTLIEKLFNRRYT</sequence>
<dbReference type="GO" id="GO:0042811">
    <property type="term" value="P:pheromone biosynthetic process"/>
    <property type="evidence" value="ECO:0007669"/>
    <property type="project" value="UniProtKB-ARBA"/>
</dbReference>
<evidence type="ECO:0000256" key="3">
    <source>
        <dbReference type="ARBA" id="ARBA00022723"/>
    </source>
</evidence>
<gene>
    <name evidence="6" type="ORF">NQ314_010090</name>
</gene>
<keyword evidence="4" id="KW-0460">Magnesium</keyword>
<evidence type="ECO:0000256" key="4">
    <source>
        <dbReference type="ARBA" id="ARBA00022842"/>
    </source>
</evidence>
<dbReference type="GO" id="GO:0005737">
    <property type="term" value="C:cytoplasm"/>
    <property type="evidence" value="ECO:0007669"/>
    <property type="project" value="TreeGrafter"/>
</dbReference>
<keyword evidence="2" id="KW-0808">Transferase</keyword>
<dbReference type="GO" id="GO:0004161">
    <property type="term" value="F:dimethylallyltranstransferase activity"/>
    <property type="evidence" value="ECO:0007669"/>
    <property type="project" value="TreeGrafter"/>
</dbReference>
<accession>A0AAV8XTM3</accession>
<dbReference type="InterPro" id="IPR008949">
    <property type="entry name" value="Isoprenoid_synthase_dom_sf"/>
</dbReference>
<comment type="cofactor">
    <cofactor evidence="1">
        <name>Mg(2+)</name>
        <dbReference type="ChEBI" id="CHEBI:18420"/>
    </cofactor>
</comment>
<keyword evidence="3" id="KW-0479">Metal-binding</keyword>
<dbReference type="Proteomes" id="UP001162156">
    <property type="component" value="Unassembled WGS sequence"/>
</dbReference>
<comment type="caution">
    <text evidence="6">The sequence shown here is derived from an EMBL/GenBank/DDBJ whole genome shotgun (WGS) entry which is preliminary data.</text>
</comment>
<dbReference type="PANTHER" id="PTHR11525:SF0">
    <property type="entry name" value="FARNESYL PYROPHOSPHATE SYNTHASE"/>
    <property type="match status" value="1"/>
</dbReference>
<evidence type="ECO:0000256" key="2">
    <source>
        <dbReference type="ARBA" id="ARBA00022679"/>
    </source>
</evidence>
<dbReference type="InterPro" id="IPR039702">
    <property type="entry name" value="FPS1-like"/>
</dbReference>
<dbReference type="Gene3D" id="1.10.600.10">
    <property type="entry name" value="Farnesyl Diphosphate Synthase"/>
    <property type="match status" value="1"/>
</dbReference>
<dbReference type="Pfam" id="PF00348">
    <property type="entry name" value="polyprenyl_synt"/>
    <property type="match status" value="1"/>
</dbReference>